<evidence type="ECO:0000313" key="4">
    <source>
        <dbReference type="EMBL" id="SEP73540.1"/>
    </source>
</evidence>
<reference evidence="3 6" key="2">
    <citation type="submission" date="2024-01" db="EMBL/GenBank/DDBJ databases">
        <title>Unpublished Manusciprt.</title>
        <authorList>
            <person name="Duman M."/>
            <person name="Valdes E.G."/>
            <person name="Ajmi N."/>
            <person name="Altun S."/>
            <person name="Saticioglu I.B."/>
        </authorList>
    </citation>
    <scope>NUCLEOTIDE SEQUENCE [LARGE SCALE GENOMIC DNA]</scope>
    <source>
        <strain evidence="3 6">139P</strain>
    </source>
</reference>
<dbReference type="PANTHER" id="PTHR36508:SF1">
    <property type="entry name" value="PROTEIN SLYX"/>
    <property type="match status" value="1"/>
</dbReference>
<evidence type="ECO:0000313" key="3">
    <source>
        <dbReference type="EMBL" id="MEE1883309.1"/>
    </source>
</evidence>
<dbReference type="InterPro" id="IPR007236">
    <property type="entry name" value="SlyX"/>
</dbReference>
<comment type="similarity">
    <text evidence="1">Belongs to the SlyX family.</text>
</comment>
<dbReference type="Proteomes" id="UP001329505">
    <property type="component" value="Unassembled WGS sequence"/>
</dbReference>
<dbReference type="GeneID" id="93676424"/>
<name>A0A1H9AA53_9PSED</name>
<dbReference type="EMBL" id="FOEQ01000001">
    <property type="protein sequence ID" value="SEP73540.1"/>
    <property type="molecule type" value="Genomic_DNA"/>
</dbReference>
<proteinExistence type="inferred from homology"/>
<feature type="coiled-coil region" evidence="2">
    <location>
        <begin position="23"/>
        <end position="57"/>
    </location>
</feature>
<dbReference type="AlphaFoldDB" id="A0A1H9AA53"/>
<protein>
    <recommendedName>
        <fullName evidence="1">Protein SlyX homolog</fullName>
    </recommendedName>
</protein>
<keyword evidence="2" id="KW-0175">Coiled coil</keyword>
<dbReference type="EMBL" id="JAZDQQ010000031">
    <property type="protein sequence ID" value="MEE1883309.1"/>
    <property type="molecule type" value="Genomic_DNA"/>
</dbReference>
<evidence type="ECO:0000256" key="2">
    <source>
        <dbReference type="SAM" id="Coils"/>
    </source>
</evidence>
<evidence type="ECO:0000313" key="6">
    <source>
        <dbReference type="Proteomes" id="UP001329505"/>
    </source>
</evidence>
<evidence type="ECO:0000256" key="1">
    <source>
        <dbReference type="HAMAP-Rule" id="MF_00715"/>
    </source>
</evidence>
<reference evidence="4 5" key="1">
    <citation type="submission" date="2016-10" db="EMBL/GenBank/DDBJ databases">
        <authorList>
            <person name="de Groot N.N."/>
        </authorList>
    </citation>
    <scope>NUCLEOTIDE SEQUENCE [LARGE SCALE GENOMIC DNA]</scope>
    <source>
        <strain evidence="4 5">LMG 27941</strain>
    </source>
</reference>
<dbReference type="Pfam" id="PF04102">
    <property type="entry name" value="SlyX"/>
    <property type="match status" value="1"/>
</dbReference>
<dbReference type="NCBIfam" id="NF001421">
    <property type="entry name" value="PRK00295.1"/>
    <property type="match status" value="1"/>
</dbReference>
<dbReference type="Proteomes" id="UP000199221">
    <property type="component" value="Unassembled WGS sequence"/>
</dbReference>
<dbReference type="RefSeq" id="WP_232888061.1">
    <property type="nucleotide sequence ID" value="NZ_CP128543.1"/>
</dbReference>
<organism evidence="4 5">
    <name type="scientific">Pseudomonas soli</name>
    <dbReference type="NCBI Taxonomy" id="1306993"/>
    <lineage>
        <taxon>Bacteria</taxon>
        <taxon>Pseudomonadati</taxon>
        <taxon>Pseudomonadota</taxon>
        <taxon>Gammaproteobacteria</taxon>
        <taxon>Pseudomonadales</taxon>
        <taxon>Pseudomonadaceae</taxon>
        <taxon>Pseudomonas</taxon>
    </lineage>
</organism>
<evidence type="ECO:0000313" key="5">
    <source>
        <dbReference type="Proteomes" id="UP000199221"/>
    </source>
</evidence>
<dbReference type="PANTHER" id="PTHR36508">
    <property type="entry name" value="PROTEIN SLYX"/>
    <property type="match status" value="1"/>
</dbReference>
<gene>
    <name evidence="1" type="primary">slyX</name>
    <name evidence="4" type="ORF">SAMN05216230_101348</name>
    <name evidence="3" type="ORF">V0R55_24400</name>
</gene>
<accession>A0A1H9AA53</accession>
<dbReference type="HAMAP" id="MF_00715">
    <property type="entry name" value="SlyX"/>
    <property type="match status" value="1"/>
</dbReference>
<keyword evidence="6" id="KW-1185">Reference proteome</keyword>
<dbReference type="Gene3D" id="1.20.5.300">
    <property type="match status" value="1"/>
</dbReference>
<sequence length="70" mass="8103">MSQELEMRMIELETRQAFQDDSLQALNDVIVEQSRVIERLQLQVAELIKRYEEMAGQQGGGEEEAPPPHY</sequence>